<proteinExistence type="predicted"/>
<feature type="binding site" evidence="3">
    <location>
        <position position="11"/>
    </location>
    <ligand>
        <name>a divalent metal cation</name>
        <dbReference type="ChEBI" id="CHEBI:60240"/>
        <label>1</label>
    </ligand>
</feature>
<feature type="binding site" evidence="3">
    <location>
        <position position="129"/>
    </location>
    <ligand>
        <name>a divalent metal cation</name>
        <dbReference type="ChEBI" id="CHEBI:60240"/>
        <label>2</label>
    </ligand>
</feature>
<dbReference type="InterPro" id="IPR032466">
    <property type="entry name" value="Metal_Hydrolase"/>
</dbReference>
<protein>
    <submittedName>
        <fullName evidence="4">TatD family hydrolase</fullName>
    </submittedName>
</protein>
<dbReference type="SUPFAM" id="SSF51556">
    <property type="entry name" value="Metallo-dependent hydrolases"/>
    <property type="match status" value="1"/>
</dbReference>
<evidence type="ECO:0000313" key="5">
    <source>
        <dbReference type="Proteomes" id="UP001162175"/>
    </source>
</evidence>
<dbReference type="InterPro" id="IPR001130">
    <property type="entry name" value="TatD-like"/>
</dbReference>
<dbReference type="Gene3D" id="3.20.20.140">
    <property type="entry name" value="Metal-dependent hydrolases"/>
    <property type="match status" value="1"/>
</dbReference>
<organism evidence="4 5">
    <name type="scientific">Mycoplasmopsis arginini</name>
    <name type="common">Mycoplasma arginini</name>
    <dbReference type="NCBI Taxonomy" id="2094"/>
    <lineage>
        <taxon>Bacteria</taxon>
        <taxon>Bacillati</taxon>
        <taxon>Mycoplasmatota</taxon>
        <taxon>Mycoplasmoidales</taxon>
        <taxon>Metamycoplasmataceae</taxon>
        <taxon>Mycoplasmopsis</taxon>
    </lineage>
</organism>
<dbReference type="Proteomes" id="UP001162175">
    <property type="component" value="Unassembled WGS sequence"/>
</dbReference>
<dbReference type="CDD" id="cd01310">
    <property type="entry name" value="TatD_DNAse"/>
    <property type="match status" value="1"/>
</dbReference>
<keyword evidence="1 3" id="KW-0479">Metal-binding</keyword>
<dbReference type="RefSeq" id="WP_004416292.1">
    <property type="nucleotide sequence ID" value="NZ_AP014657.1"/>
</dbReference>
<dbReference type="GO" id="GO:0004536">
    <property type="term" value="F:DNA nuclease activity"/>
    <property type="evidence" value="ECO:0007669"/>
    <property type="project" value="InterPro"/>
</dbReference>
<dbReference type="PIRSF" id="PIRSF005902">
    <property type="entry name" value="DNase_TatD"/>
    <property type="match status" value="1"/>
</dbReference>
<evidence type="ECO:0000313" key="4">
    <source>
        <dbReference type="EMBL" id="MDI3349273.1"/>
    </source>
</evidence>
<evidence type="ECO:0000256" key="2">
    <source>
        <dbReference type="ARBA" id="ARBA00022801"/>
    </source>
</evidence>
<dbReference type="EMBL" id="JAPFAR010000001">
    <property type="protein sequence ID" value="MDI3349273.1"/>
    <property type="molecule type" value="Genomic_DNA"/>
</dbReference>
<evidence type="ECO:0000256" key="1">
    <source>
        <dbReference type="ARBA" id="ARBA00022723"/>
    </source>
</evidence>
<dbReference type="GO" id="GO:0046872">
    <property type="term" value="F:metal ion binding"/>
    <property type="evidence" value="ECO:0007669"/>
    <property type="project" value="UniProtKB-KW"/>
</dbReference>
<sequence length="256" mass="29689">MELKYIDIHTHPFKEYYDDPYQIVSHWKTQDMEKLFIVGTSKEDSVELLELCNKDKDFLHPIIGIHPTLATGKKDGDFLESIINEEVIGIGEIGLDYHYDDSPSKEIQYESFIAQLEVAKKHNIVAMLHIRDALDDAFEIITRPEYKDLKIVMHSFSGDLDFVKRVLPFENIYFSISGVVTFKNAKPLQEAVLNIPIERMFCETDTPYLAPTPMRGKPNISPYVKYTYQYIANLKNLSEEEFVTQIRKNIKKVFGI</sequence>
<feature type="binding site" evidence="3">
    <location>
        <position position="9"/>
    </location>
    <ligand>
        <name>a divalent metal cation</name>
        <dbReference type="ChEBI" id="CHEBI:60240"/>
        <label>1</label>
    </ligand>
</feature>
<name>A0AA43QW44_MYCAR</name>
<dbReference type="InterPro" id="IPR015991">
    <property type="entry name" value="TatD/YcfH-like"/>
</dbReference>
<feature type="binding site" evidence="3">
    <location>
        <position position="205"/>
    </location>
    <ligand>
        <name>a divalent metal cation</name>
        <dbReference type="ChEBI" id="CHEBI:60240"/>
        <label>1</label>
    </ligand>
</feature>
<feature type="binding site" evidence="3">
    <location>
        <position position="154"/>
    </location>
    <ligand>
        <name>a divalent metal cation</name>
        <dbReference type="ChEBI" id="CHEBI:60240"/>
        <label>2</label>
    </ligand>
</feature>
<dbReference type="Pfam" id="PF01026">
    <property type="entry name" value="TatD_DNase"/>
    <property type="match status" value="1"/>
</dbReference>
<keyword evidence="2 4" id="KW-0378">Hydrolase</keyword>
<feature type="binding site" evidence="3">
    <location>
        <position position="92"/>
    </location>
    <ligand>
        <name>a divalent metal cation</name>
        <dbReference type="ChEBI" id="CHEBI:60240"/>
        <label>1</label>
    </ligand>
</feature>
<dbReference type="PANTHER" id="PTHR46124">
    <property type="entry name" value="D-AMINOACYL-TRNA DEACYLASE"/>
    <property type="match status" value="1"/>
</dbReference>
<dbReference type="GeneID" id="80703591"/>
<dbReference type="GO" id="GO:0016788">
    <property type="term" value="F:hydrolase activity, acting on ester bonds"/>
    <property type="evidence" value="ECO:0007669"/>
    <property type="project" value="InterPro"/>
</dbReference>
<gene>
    <name evidence="4" type="ORF">DCBHLPFO_00046</name>
</gene>
<dbReference type="FunFam" id="3.20.20.140:FF:000005">
    <property type="entry name" value="TatD family hydrolase"/>
    <property type="match status" value="1"/>
</dbReference>
<accession>A0AA43QW44</accession>
<dbReference type="NCBIfam" id="TIGR00010">
    <property type="entry name" value="YchF/TatD family DNA exonuclease"/>
    <property type="match status" value="1"/>
</dbReference>
<comment type="caution">
    <text evidence="4">The sequence shown here is derived from an EMBL/GenBank/DDBJ whole genome shotgun (WGS) entry which is preliminary data.</text>
</comment>
<dbReference type="PANTHER" id="PTHR46124:SF2">
    <property type="entry name" value="D-AMINOACYL-TRNA DEACYLASE"/>
    <property type="match status" value="1"/>
</dbReference>
<reference evidence="4" key="1">
    <citation type="submission" date="2022-11" db="EMBL/GenBank/DDBJ databases">
        <title>Draft genome of Mycoplasma arginini isolated from fly.</title>
        <authorList>
            <person name="Severgnini M."/>
            <person name="Gioia G."/>
            <person name="Cremonesi P."/>
            <person name="Moroni P."/>
            <person name="Addis M.F."/>
            <person name="Castiglioni B."/>
        </authorList>
    </citation>
    <scope>NUCLEOTIDE SEQUENCE</scope>
    <source>
        <strain evidence="4">QMP CG1-1632</strain>
    </source>
</reference>
<evidence type="ECO:0000256" key="3">
    <source>
        <dbReference type="PIRSR" id="PIRSR005902-1"/>
    </source>
</evidence>
<dbReference type="AlphaFoldDB" id="A0AA43QW44"/>
<dbReference type="GO" id="GO:0005829">
    <property type="term" value="C:cytosol"/>
    <property type="evidence" value="ECO:0007669"/>
    <property type="project" value="TreeGrafter"/>
</dbReference>